<feature type="compositionally biased region" description="Low complexity" evidence="2">
    <location>
        <begin position="1"/>
        <end position="21"/>
    </location>
</feature>
<dbReference type="EMBL" id="GG666460">
    <property type="protein sequence ID" value="EEN68859.1"/>
    <property type="molecule type" value="Genomic_DNA"/>
</dbReference>
<gene>
    <name evidence="4" type="ORF">BRAFLDRAFT_67200</name>
</gene>
<reference evidence="4" key="1">
    <citation type="journal article" date="2008" name="Nature">
        <title>The amphioxus genome and the evolution of the chordate karyotype.</title>
        <authorList>
            <consortium name="US DOE Joint Genome Institute (JGI-PGF)"/>
            <person name="Putnam N.H."/>
            <person name="Butts T."/>
            <person name="Ferrier D.E.K."/>
            <person name="Furlong R.F."/>
            <person name="Hellsten U."/>
            <person name="Kawashima T."/>
            <person name="Robinson-Rechavi M."/>
            <person name="Shoguchi E."/>
            <person name="Terry A."/>
            <person name="Yu J.-K."/>
            <person name="Benito-Gutierrez E.L."/>
            <person name="Dubchak I."/>
            <person name="Garcia-Fernandez J."/>
            <person name="Gibson-Brown J.J."/>
            <person name="Grigoriev I.V."/>
            <person name="Horton A.C."/>
            <person name="de Jong P.J."/>
            <person name="Jurka J."/>
            <person name="Kapitonov V.V."/>
            <person name="Kohara Y."/>
            <person name="Kuroki Y."/>
            <person name="Lindquist E."/>
            <person name="Lucas S."/>
            <person name="Osoegawa K."/>
            <person name="Pennacchio L.A."/>
            <person name="Salamov A.A."/>
            <person name="Satou Y."/>
            <person name="Sauka-Spengler T."/>
            <person name="Schmutz J."/>
            <person name="Shin-I T."/>
            <person name="Toyoda A."/>
            <person name="Bronner-Fraser M."/>
            <person name="Fujiyama A."/>
            <person name="Holland L.Z."/>
            <person name="Holland P.W.H."/>
            <person name="Satoh N."/>
            <person name="Rokhsar D.S."/>
        </authorList>
    </citation>
    <scope>NUCLEOTIDE SEQUENCE [LARGE SCALE GENOMIC DNA]</scope>
    <source>
        <strain evidence="4">S238N-H82</strain>
        <tissue evidence="4">Testes</tissue>
    </source>
</reference>
<feature type="compositionally biased region" description="Basic and acidic residues" evidence="2">
    <location>
        <begin position="183"/>
        <end position="197"/>
    </location>
</feature>
<feature type="region of interest" description="Disordered" evidence="2">
    <location>
        <begin position="1"/>
        <end position="63"/>
    </location>
</feature>
<sequence>MYERPQSVRSPVSGPGSGRTTGPPPQSPTVHLSASRGRARCGKGATDKQEEDQETSDTYEEAEAVKRDATYTFADRKYRGAASGRQTFCSFIRSHRICIEAATVVVISLVAMGLCIMFFINNKAEPVRSPVSGPGSGRTTGPPPQSPTVHLSASRGRARYGKGAADKGEEDQETSDTYEEAEEVKRDATDTSADRKYRGAASGRQTFCSFIRSHRICIEAATVVVISLVAMGLCRHVLPQ</sequence>
<evidence type="ECO:0000256" key="2">
    <source>
        <dbReference type="SAM" id="MobiDB-lite"/>
    </source>
</evidence>
<keyword evidence="3" id="KW-0812">Transmembrane</keyword>
<proteinExistence type="predicted"/>
<feature type="compositionally biased region" description="Acidic residues" evidence="2">
    <location>
        <begin position="168"/>
        <end position="182"/>
    </location>
</feature>
<dbReference type="GO" id="GO:0030246">
    <property type="term" value="F:carbohydrate binding"/>
    <property type="evidence" value="ECO:0007669"/>
    <property type="project" value="UniProtKB-KW"/>
</dbReference>
<dbReference type="InParanoid" id="C3XSZ1"/>
<dbReference type="InterPro" id="IPR051663">
    <property type="entry name" value="CLec_Tetranectin-domain"/>
</dbReference>
<accession>C3XSZ1</accession>
<feature type="compositionally biased region" description="Low complexity" evidence="2">
    <location>
        <begin position="127"/>
        <end position="140"/>
    </location>
</feature>
<keyword evidence="3" id="KW-0472">Membrane</keyword>
<feature type="compositionally biased region" description="Acidic residues" evidence="2">
    <location>
        <begin position="49"/>
        <end position="62"/>
    </location>
</feature>
<keyword evidence="1" id="KW-0430">Lectin</keyword>
<dbReference type="PANTHER" id="PTHR22799:SF6">
    <property type="entry name" value="C-TYPE LECTIN DOMAIN FAMILY 4 MEMBER M-LIKE"/>
    <property type="match status" value="1"/>
</dbReference>
<organism>
    <name type="scientific">Branchiostoma floridae</name>
    <name type="common">Florida lancelet</name>
    <name type="synonym">Amphioxus</name>
    <dbReference type="NCBI Taxonomy" id="7739"/>
    <lineage>
        <taxon>Eukaryota</taxon>
        <taxon>Metazoa</taxon>
        <taxon>Chordata</taxon>
        <taxon>Cephalochordata</taxon>
        <taxon>Leptocardii</taxon>
        <taxon>Amphioxiformes</taxon>
        <taxon>Branchiostomatidae</taxon>
        <taxon>Branchiostoma</taxon>
    </lineage>
</organism>
<evidence type="ECO:0000313" key="4">
    <source>
        <dbReference type="EMBL" id="EEN68859.1"/>
    </source>
</evidence>
<feature type="transmembrane region" description="Helical" evidence="3">
    <location>
        <begin position="101"/>
        <end position="120"/>
    </location>
</feature>
<name>C3XSZ1_BRAFL</name>
<feature type="region of interest" description="Disordered" evidence="2">
    <location>
        <begin position="127"/>
        <end position="197"/>
    </location>
</feature>
<dbReference type="AlphaFoldDB" id="C3XSZ1"/>
<protein>
    <submittedName>
        <fullName evidence="4">Uncharacterized protein</fullName>
    </submittedName>
</protein>
<evidence type="ECO:0000256" key="3">
    <source>
        <dbReference type="SAM" id="Phobius"/>
    </source>
</evidence>
<dbReference type="PANTHER" id="PTHR22799">
    <property type="entry name" value="TETRANECTIN-RELATED"/>
    <property type="match status" value="1"/>
</dbReference>
<evidence type="ECO:0000256" key="1">
    <source>
        <dbReference type="ARBA" id="ARBA00022734"/>
    </source>
</evidence>
<keyword evidence="3" id="KW-1133">Transmembrane helix</keyword>